<comment type="caution">
    <text evidence="2">The sequence shown here is derived from an EMBL/GenBank/DDBJ whole genome shotgun (WGS) entry which is preliminary data.</text>
</comment>
<accession>A0A8S3B3I5</accession>
<organism evidence="2 3">
    <name type="scientific">Rotaria magnacalcarata</name>
    <dbReference type="NCBI Taxonomy" id="392030"/>
    <lineage>
        <taxon>Eukaryota</taxon>
        <taxon>Metazoa</taxon>
        <taxon>Spiralia</taxon>
        <taxon>Gnathifera</taxon>
        <taxon>Rotifera</taxon>
        <taxon>Eurotatoria</taxon>
        <taxon>Bdelloidea</taxon>
        <taxon>Philodinida</taxon>
        <taxon>Philodinidae</taxon>
        <taxon>Rotaria</taxon>
    </lineage>
</organism>
<feature type="non-terminal residue" evidence="2">
    <location>
        <position position="1"/>
    </location>
</feature>
<dbReference type="EMBL" id="CAJOBI010142386">
    <property type="protein sequence ID" value="CAF4773774.1"/>
    <property type="molecule type" value="Genomic_DNA"/>
</dbReference>
<proteinExistence type="predicted"/>
<evidence type="ECO:0000259" key="1">
    <source>
        <dbReference type="Pfam" id="PF18055"/>
    </source>
</evidence>
<gene>
    <name evidence="2" type="ORF">SMN809_LOCUS46045</name>
</gene>
<sequence>TRPFLGLVSRAKAAKLVRTLVDLFLDMEAGTGEEVNQIFFYFYF</sequence>
<dbReference type="Gene3D" id="1.25.40.570">
    <property type="match status" value="1"/>
</dbReference>
<reference evidence="2" key="1">
    <citation type="submission" date="2021-02" db="EMBL/GenBank/DDBJ databases">
        <authorList>
            <person name="Nowell W R."/>
        </authorList>
    </citation>
    <scope>NUCLEOTIDE SEQUENCE</scope>
</reference>
<evidence type="ECO:0000313" key="3">
    <source>
        <dbReference type="Proteomes" id="UP000676336"/>
    </source>
</evidence>
<feature type="domain" description="26S proteasome regulatory subunit Rpn6 N-terminal" evidence="1">
    <location>
        <begin position="2"/>
        <end position="35"/>
    </location>
</feature>
<protein>
    <recommendedName>
        <fullName evidence="1">26S proteasome regulatory subunit Rpn6 N-terminal domain-containing protein</fullName>
    </recommendedName>
</protein>
<name>A0A8S3B3I5_9BILA</name>
<dbReference type="Proteomes" id="UP000676336">
    <property type="component" value="Unassembled WGS sequence"/>
</dbReference>
<dbReference type="AlphaFoldDB" id="A0A8S3B3I5"/>
<evidence type="ECO:0000313" key="2">
    <source>
        <dbReference type="EMBL" id="CAF4773774.1"/>
    </source>
</evidence>
<dbReference type="Pfam" id="PF18055">
    <property type="entry name" value="RPN6_N"/>
    <property type="match status" value="1"/>
</dbReference>
<dbReference type="InterPro" id="IPR040773">
    <property type="entry name" value="Rpn6_N"/>
</dbReference>